<dbReference type="Proteomes" id="UP001056539">
    <property type="component" value="Chromosome"/>
</dbReference>
<reference evidence="9" key="1">
    <citation type="submission" date="2021-04" db="EMBL/GenBank/DDBJ databases">
        <authorList>
            <person name="Postec A."/>
        </authorList>
    </citation>
    <scope>NUCLEOTIDE SEQUENCE</scope>
    <source>
        <strain evidence="9">F1F22</strain>
    </source>
</reference>
<feature type="domain" description="Large ribosomal subunit protein uL2 C-terminal" evidence="7">
    <location>
        <begin position="126"/>
        <end position="254"/>
    </location>
</feature>
<dbReference type="GO" id="GO:0002181">
    <property type="term" value="P:cytoplasmic translation"/>
    <property type="evidence" value="ECO:0007669"/>
    <property type="project" value="TreeGrafter"/>
</dbReference>
<dbReference type="PANTHER" id="PTHR13691:SF5">
    <property type="entry name" value="LARGE RIBOSOMAL SUBUNIT PROTEIN UL2M"/>
    <property type="match status" value="1"/>
</dbReference>
<keyword evidence="2 5" id="KW-0689">Ribosomal protein</keyword>
<dbReference type="InterPro" id="IPR012340">
    <property type="entry name" value="NA-bd_OB-fold"/>
</dbReference>
<evidence type="ECO:0000256" key="5">
    <source>
        <dbReference type="HAMAP-Rule" id="MF_01320"/>
    </source>
</evidence>
<dbReference type="AlphaFoldDB" id="A0AAX3BJ40"/>
<dbReference type="GO" id="GO:0019843">
    <property type="term" value="F:rRNA binding"/>
    <property type="evidence" value="ECO:0007669"/>
    <property type="project" value="UniProtKB-UniRule"/>
</dbReference>
<dbReference type="Pfam" id="PF00181">
    <property type="entry name" value="Ribosomal_L2_N"/>
    <property type="match status" value="1"/>
</dbReference>
<evidence type="ECO:0000313" key="9">
    <source>
        <dbReference type="EMBL" id="URA11326.1"/>
    </source>
</evidence>
<keyword evidence="5" id="KW-0699">rRNA-binding</keyword>
<keyword evidence="10" id="KW-1185">Reference proteome</keyword>
<dbReference type="FunFam" id="4.10.950.10:FF:000001">
    <property type="entry name" value="50S ribosomal protein L2"/>
    <property type="match status" value="1"/>
</dbReference>
<dbReference type="InterPro" id="IPR005880">
    <property type="entry name" value="Ribosomal_uL2_bac/org-type"/>
</dbReference>
<accession>A0AAX3BJ40</accession>
<gene>
    <name evidence="5 9" type="primary">rplB</name>
    <name evidence="9" type="ORF">KDW03_05910</name>
</gene>
<dbReference type="HAMAP" id="MF_01320_B">
    <property type="entry name" value="Ribosomal_uL2_B"/>
    <property type="match status" value="1"/>
</dbReference>
<evidence type="ECO:0000256" key="6">
    <source>
        <dbReference type="SAM" id="MobiDB-lite"/>
    </source>
</evidence>
<name>A0AAX3BJ40_9SPIR</name>
<keyword evidence="5" id="KW-0694">RNA-binding</keyword>
<evidence type="ECO:0000259" key="8">
    <source>
        <dbReference type="SMART" id="SM01383"/>
    </source>
</evidence>
<evidence type="ECO:0000256" key="3">
    <source>
        <dbReference type="ARBA" id="ARBA00023274"/>
    </source>
</evidence>
<protein>
    <recommendedName>
        <fullName evidence="4 5">Large ribosomal subunit protein uL2</fullName>
    </recommendedName>
</protein>
<dbReference type="RefSeq" id="WP_271436459.1">
    <property type="nucleotide sequence ID" value="NZ_CP073355.1"/>
</dbReference>
<dbReference type="InterPro" id="IPR014726">
    <property type="entry name" value="Ribosomal_uL2_dom3"/>
</dbReference>
<dbReference type="FunFam" id="2.30.30.30:FF:000001">
    <property type="entry name" value="50S ribosomal protein L2"/>
    <property type="match status" value="1"/>
</dbReference>
<dbReference type="SUPFAM" id="SSF50104">
    <property type="entry name" value="Translation proteins SH3-like domain"/>
    <property type="match status" value="1"/>
</dbReference>
<evidence type="ECO:0000259" key="7">
    <source>
        <dbReference type="SMART" id="SM01382"/>
    </source>
</evidence>
<dbReference type="PANTHER" id="PTHR13691">
    <property type="entry name" value="RIBOSOMAL PROTEIN L2"/>
    <property type="match status" value="1"/>
</dbReference>
<reference evidence="9" key="2">
    <citation type="submission" date="2022-06" db="EMBL/GenBank/DDBJ databases">
        <title>Thermospira aquatica gen. nov., sp. nov.</title>
        <authorList>
            <person name="Ben Ali Gam Z."/>
            <person name="Labat M."/>
        </authorList>
    </citation>
    <scope>NUCLEOTIDE SEQUENCE</scope>
    <source>
        <strain evidence="9">F1F22</strain>
    </source>
</reference>
<dbReference type="GO" id="GO:0015934">
    <property type="term" value="C:large ribosomal subunit"/>
    <property type="evidence" value="ECO:0007669"/>
    <property type="project" value="InterPro"/>
</dbReference>
<sequence>MGLKRFKPVTPGLRHRVSYDYSEITKSEPEKTLIGGTKRGRGDGRNSQGRITAEHRGGGNKRFYRIIDFKRDKWNVPAKVVAIEYDPNRTARIALLHYVDGEKRYILAPKDLKVGDFVESGENVEIKPGNALPLKNIPVGTLIHNVELKPGKGGQLARSGGSYAKLDGREGKYAILRLPSGEIRMVLQVCMATIGEVSNSDRINIVLGKAGHSRHLGIRPTVRGTAMNAVDHPHGGGRGKQKGYPTPVSRTNVPAKGYKTRKKNKYTNQYILSRKK</sequence>
<dbReference type="EMBL" id="CP073355">
    <property type="protein sequence ID" value="URA11326.1"/>
    <property type="molecule type" value="Genomic_DNA"/>
</dbReference>
<feature type="region of interest" description="Disordered" evidence="6">
    <location>
        <begin position="229"/>
        <end position="254"/>
    </location>
</feature>
<dbReference type="PIRSF" id="PIRSF002158">
    <property type="entry name" value="Ribosomal_L2"/>
    <property type="match status" value="1"/>
</dbReference>
<dbReference type="Gene3D" id="4.10.950.10">
    <property type="entry name" value="Ribosomal protein L2, domain 3"/>
    <property type="match status" value="1"/>
</dbReference>
<evidence type="ECO:0000313" key="10">
    <source>
        <dbReference type="Proteomes" id="UP001056539"/>
    </source>
</evidence>
<dbReference type="SUPFAM" id="SSF50249">
    <property type="entry name" value="Nucleic acid-binding proteins"/>
    <property type="match status" value="1"/>
</dbReference>
<dbReference type="SMART" id="SM01382">
    <property type="entry name" value="Ribosomal_L2_C"/>
    <property type="match status" value="1"/>
</dbReference>
<dbReference type="InterPro" id="IPR008991">
    <property type="entry name" value="Translation_prot_SH3-like_sf"/>
</dbReference>
<comment type="function">
    <text evidence="5">One of the primary rRNA binding proteins. Required for association of the 30S and 50S subunits to form the 70S ribosome, for tRNA binding and peptide bond formation. It has been suggested to have peptidyltransferase activity; this is somewhat controversial. Makes several contacts with the 16S rRNA in the 70S ribosome.</text>
</comment>
<evidence type="ECO:0000256" key="4">
    <source>
        <dbReference type="ARBA" id="ARBA00035242"/>
    </source>
</evidence>
<dbReference type="Gene3D" id="2.40.50.140">
    <property type="entry name" value="Nucleic acid-binding proteins"/>
    <property type="match status" value="1"/>
</dbReference>
<dbReference type="NCBIfam" id="TIGR01171">
    <property type="entry name" value="rplB_bact"/>
    <property type="match status" value="1"/>
</dbReference>
<comment type="subunit">
    <text evidence="5">Part of the 50S ribosomal subunit. Forms a bridge to the 30S subunit in the 70S ribosome.</text>
</comment>
<dbReference type="SMART" id="SM01383">
    <property type="entry name" value="Ribosomal_L2"/>
    <property type="match status" value="1"/>
</dbReference>
<dbReference type="GO" id="GO:0016740">
    <property type="term" value="F:transferase activity"/>
    <property type="evidence" value="ECO:0007669"/>
    <property type="project" value="InterPro"/>
</dbReference>
<keyword evidence="3 5" id="KW-0687">Ribonucleoprotein</keyword>
<dbReference type="InterPro" id="IPR022666">
    <property type="entry name" value="Ribosomal_uL2_RNA-bd_dom"/>
</dbReference>
<evidence type="ECO:0000256" key="1">
    <source>
        <dbReference type="ARBA" id="ARBA00005636"/>
    </source>
</evidence>
<dbReference type="InterPro" id="IPR002171">
    <property type="entry name" value="Ribosomal_uL2"/>
</dbReference>
<dbReference type="KEGG" id="taqu:KDW03_05910"/>
<dbReference type="InterPro" id="IPR022671">
    <property type="entry name" value="Ribosomal_uL2_CS"/>
</dbReference>
<dbReference type="InterPro" id="IPR022669">
    <property type="entry name" value="Ribosomal_uL2_C"/>
</dbReference>
<dbReference type="InterPro" id="IPR014722">
    <property type="entry name" value="Rib_uL2_dom2"/>
</dbReference>
<dbReference type="PROSITE" id="PS00467">
    <property type="entry name" value="RIBOSOMAL_L2"/>
    <property type="match status" value="1"/>
</dbReference>
<proteinExistence type="inferred from homology"/>
<feature type="region of interest" description="Disordered" evidence="6">
    <location>
        <begin position="30"/>
        <end position="56"/>
    </location>
</feature>
<organism evidence="9 10">
    <name type="scientific">Thermospira aquatica</name>
    <dbReference type="NCBI Taxonomy" id="2828656"/>
    <lineage>
        <taxon>Bacteria</taxon>
        <taxon>Pseudomonadati</taxon>
        <taxon>Spirochaetota</taxon>
        <taxon>Spirochaetia</taxon>
        <taxon>Brevinematales</taxon>
        <taxon>Thermospiraceae</taxon>
        <taxon>Thermospira</taxon>
    </lineage>
</organism>
<dbReference type="FunFam" id="2.40.50.140:FF:000003">
    <property type="entry name" value="50S ribosomal protein L2"/>
    <property type="match status" value="1"/>
</dbReference>
<dbReference type="GO" id="GO:0003735">
    <property type="term" value="F:structural constituent of ribosome"/>
    <property type="evidence" value="ECO:0007669"/>
    <property type="project" value="InterPro"/>
</dbReference>
<evidence type="ECO:0000256" key="2">
    <source>
        <dbReference type="ARBA" id="ARBA00022980"/>
    </source>
</evidence>
<feature type="domain" description="Large ribosomal subunit protein uL2 RNA-binding" evidence="8">
    <location>
        <begin position="44"/>
        <end position="120"/>
    </location>
</feature>
<comment type="similarity">
    <text evidence="1 5">Belongs to the universal ribosomal protein uL2 family.</text>
</comment>
<dbReference type="Gene3D" id="2.30.30.30">
    <property type="match status" value="1"/>
</dbReference>
<dbReference type="Pfam" id="PF03947">
    <property type="entry name" value="Ribosomal_L2_C"/>
    <property type="match status" value="1"/>
</dbReference>